<name>A0ABY8QUZ0_9MICO</name>
<sequence length="322" mass="34089">MRRIRWAVAALAAVTLSLTGCAAAGSDADGKPKIAVLLYSQQFEFMVALADGIKQKADELGVEVTVLDAQGDSSTQISQIQDQLAKNVDAILLSPNNSEELVPGVKMIHDADKKVVTVDSVVAGDIADAAVAFNNEAAGKMGAEHLAKLIGEEGKVLEFQGAKGAYHASLRGKGFHEGIAEFPKVAIDGRDSEWAADKALAITVDALTADPQIKGLFSHNDEMVRGIVSGLKQIGRTAPADDPDHTPVVGVDGTPLALQRIRDGSEAATVDQDPYVMGSLALQTVVDLLDDKEVEKLQLTEPKLITKDNVDDAKLWGNVFKS</sequence>
<accession>A0ABY8QUZ0</accession>
<evidence type="ECO:0000259" key="5">
    <source>
        <dbReference type="Pfam" id="PF13407"/>
    </source>
</evidence>
<evidence type="ECO:0000313" key="6">
    <source>
        <dbReference type="EMBL" id="WGW12211.1"/>
    </source>
</evidence>
<comment type="similarity">
    <text evidence="2">Belongs to the bacterial solute-binding protein 2 family.</text>
</comment>
<feature type="domain" description="Periplasmic binding protein" evidence="5">
    <location>
        <begin position="34"/>
        <end position="292"/>
    </location>
</feature>
<dbReference type="PANTHER" id="PTHR46847:SF1">
    <property type="entry name" value="D-ALLOSE-BINDING PERIPLASMIC PROTEIN-RELATED"/>
    <property type="match status" value="1"/>
</dbReference>
<keyword evidence="3 4" id="KW-0732">Signal</keyword>
<dbReference type="PANTHER" id="PTHR46847">
    <property type="entry name" value="D-ALLOSE-BINDING PERIPLASMIC PROTEIN-RELATED"/>
    <property type="match status" value="1"/>
</dbReference>
<dbReference type="SUPFAM" id="SSF53822">
    <property type="entry name" value="Periplasmic binding protein-like I"/>
    <property type="match status" value="1"/>
</dbReference>
<evidence type="ECO:0000256" key="1">
    <source>
        <dbReference type="ARBA" id="ARBA00004196"/>
    </source>
</evidence>
<proteinExistence type="inferred from homology"/>
<dbReference type="Pfam" id="PF13407">
    <property type="entry name" value="Peripla_BP_4"/>
    <property type="match status" value="1"/>
</dbReference>
<comment type="subcellular location">
    <subcellularLocation>
        <location evidence="1">Cell envelope</location>
    </subcellularLocation>
</comment>
<dbReference type="CDD" id="cd01536">
    <property type="entry name" value="PBP1_ABC_sugar_binding-like"/>
    <property type="match status" value="1"/>
</dbReference>
<feature type="signal peptide" evidence="4">
    <location>
        <begin position="1"/>
        <end position="22"/>
    </location>
</feature>
<protein>
    <submittedName>
        <fullName evidence="6">Sugar ABC transporter substrate-binding protein</fullName>
    </submittedName>
</protein>
<gene>
    <name evidence="6" type="ORF">LWF01_00145</name>
</gene>
<dbReference type="Gene3D" id="3.40.50.2300">
    <property type="match status" value="2"/>
</dbReference>
<dbReference type="InterPro" id="IPR025997">
    <property type="entry name" value="SBP_2_dom"/>
</dbReference>
<reference evidence="6 7" key="1">
    <citation type="submission" date="2023-05" db="EMBL/GenBank/DDBJ databases">
        <title>Lithophilousrod everest ZFBP1038 complete genpme.</title>
        <authorList>
            <person name="Tian M."/>
        </authorList>
    </citation>
    <scope>NUCLEOTIDE SEQUENCE [LARGE SCALE GENOMIC DNA]</scope>
    <source>
        <strain evidence="6 7">ZFBP1038</strain>
    </source>
</reference>
<dbReference type="RefSeq" id="WP_349639010.1">
    <property type="nucleotide sequence ID" value="NZ_CP090958.1"/>
</dbReference>
<keyword evidence="7" id="KW-1185">Reference proteome</keyword>
<dbReference type="EMBL" id="CP090958">
    <property type="protein sequence ID" value="WGW12211.1"/>
    <property type="molecule type" value="Genomic_DNA"/>
</dbReference>
<evidence type="ECO:0000256" key="4">
    <source>
        <dbReference type="SAM" id="SignalP"/>
    </source>
</evidence>
<dbReference type="InterPro" id="IPR028082">
    <property type="entry name" value="Peripla_BP_I"/>
</dbReference>
<dbReference type="Proteomes" id="UP001209083">
    <property type="component" value="Chromosome"/>
</dbReference>
<evidence type="ECO:0000256" key="2">
    <source>
        <dbReference type="ARBA" id="ARBA00007639"/>
    </source>
</evidence>
<dbReference type="PROSITE" id="PS51257">
    <property type="entry name" value="PROKAR_LIPOPROTEIN"/>
    <property type="match status" value="1"/>
</dbReference>
<evidence type="ECO:0000313" key="7">
    <source>
        <dbReference type="Proteomes" id="UP001209083"/>
    </source>
</evidence>
<feature type="chain" id="PRO_5045466262" evidence="4">
    <location>
        <begin position="23"/>
        <end position="322"/>
    </location>
</feature>
<organism evidence="6 7">
    <name type="scientific">Saxibacter everestensis</name>
    <dbReference type="NCBI Taxonomy" id="2909229"/>
    <lineage>
        <taxon>Bacteria</taxon>
        <taxon>Bacillati</taxon>
        <taxon>Actinomycetota</taxon>
        <taxon>Actinomycetes</taxon>
        <taxon>Micrococcales</taxon>
        <taxon>Brevibacteriaceae</taxon>
        <taxon>Saxibacter</taxon>
    </lineage>
</organism>
<evidence type="ECO:0000256" key="3">
    <source>
        <dbReference type="ARBA" id="ARBA00022729"/>
    </source>
</evidence>